<dbReference type="EMBL" id="JARGYU010000001">
    <property type="protein sequence ID" value="MDZ5761003.1"/>
    <property type="molecule type" value="Genomic_DNA"/>
</dbReference>
<reference evidence="2" key="1">
    <citation type="submission" date="2023-02" db="EMBL/GenBank/DDBJ databases">
        <title>Host association and intracellularity evolved multiple times independently in the Rickettsiales.</title>
        <authorList>
            <person name="Castelli M."/>
            <person name="Nardi T."/>
            <person name="Gammuto L."/>
            <person name="Bellinzona G."/>
            <person name="Sabaneyeva E."/>
            <person name="Potekhin A."/>
            <person name="Serra V."/>
            <person name="Petroni G."/>
            <person name="Sassera D."/>
        </authorList>
    </citation>
    <scope>NUCLEOTIDE SEQUENCE</scope>
    <source>
        <strain evidence="2">USBL-36I1</strain>
    </source>
</reference>
<proteinExistence type="predicted"/>
<evidence type="ECO:0000256" key="1">
    <source>
        <dbReference type="SAM" id="Phobius"/>
    </source>
</evidence>
<keyword evidence="1" id="KW-0812">Transmembrane</keyword>
<dbReference type="Proteomes" id="UP001289135">
    <property type="component" value="Unassembled WGS sequence"/>
</dbReference>
<evidence type="ECO:0000313" key="3">
    <source>
        <dbReference type="Proteomes" id="UP001289135"/>
    </source>
</evidence>
<protein>
    <submittedName>
        <fullName evidence="2">Uncharacterized protein</fullName>
    </submittedName>
</protein>
<gene>
    <name evidence="2" type="ORF">Lyticum_00163</name>
</gene>
<dbReference type="RefSeq" id="WP_322498435.1">
    <property type="nucleotide sequence ID" value="NZ_JARGYU010000001.1"/>
</dbReference>
<comment type="caution">
    <text evidence="2">The sequence shown here is derived from an EMBL/GenBank/DDBJ whole genome shotgun (WGS) entry which is preliminary data.</text>
</comment>
<organism evidence="2 3">
    <name type="scientific">Lyticum sinuosum</name>
    <dbReference type="NCBI Taxonomy" id="1332059"/>
    <lineage>
        <taxon>Bacteria</taxon>
        <taxon>Pseudomonadati</taxon>
        <taxon>Pseudomonadota</taxon>
        <taxon>Alphaproteobacteria</taxon>
        <taxon>Rickettsiales</taxon>
        <taxon>Lyticum</taxon>
    </lineage>
</organism>
<keyword evidence="1" id="KW-0472">Membrane</keyword>
<keyword evidence="1" id="KW-1133">Transmembrane helix</keyword>
<keyword evidence="3" id="KW-1185">Reference proteome</keyword>
<dbReference type="AlphaFoldDB" id="A0AAE4VKG9"/>
<name>A0AAE4VKG9_9RICK</name>
<feature type="transmembrane region" description="Helical" evidence="1">
    <location>
        <begin position="22"/>
        <end position="39"/>
    </location>
</feature>
<evidence type="ECO:0000313" key="2">
    <source>
        <dbReference type="EMBL" id="MDZ5761003.1"/>
    </source>
</evidence>
<sequence length="107" mass="12586">MLKKFKSNENSSFLSLKFIQKLIKITLFMIIITTIVSCARPNRSWQKKRFFEKKRDVTYNKFVEDGGFSIKYDDEGNPILKDEKTLKRASEDLGVQVPNLKQHKNKN</sequence>
<accession>A0AAE4VKG9</accession>